<dbReference type="EMBL" id="SWBQ01000005">
    <property type="protein sequence ID" value="TKC04227.1"/>
    <property type="molecule type" value="Genomic_DNA"/>
</dbReference>
<dbReference type="AlphaFoldDB" id="A0A4U1CHW8"/>
<name>A0A4U1CHW8_9SPHI</name>
<comment type="caution">
    <text evidence="2">The sequence shown here is derived from an EMBL/GenBank/DDBJ whole genome shotgun (WGS) entry which is preliminary data.</text>
</comment>
<dbReference type="RefSeq" id="WP_136837220.1">
    <property type="nucleotide sequence ID" value="NZ_SWBQ01000005.1"/>
</dbReference>
<gene>
    <name evidence="2" type="ORF">FA047_16650</name>
</gene>
<evidence type="ECO:0000313" key="3">
    <source>
        <dbReference type="Proteomes" id="UP000307244"/>
    </source>
</evidence>
<sequence>MKRIKIRLFSCVAALLFFASCENSTKSYIDGTYASYESGEYSISKDTLVIMPYGDKGDYQVIRKSSFQTVRNGKLQPKEQKIREYMGRFDPKTKMLIIDAQGKKISFFPDKNSLLLMQREYHKVVKQ</sequence>
<feature type="signal peptide" evidence="1">
    <location>
        <begin position="1"/>
        <end position="19"/>
    </location>
</feature>
<dbReference type="PROSITE" id="PS51257">
    <property type="entry name" value="PROKAR_LIPOPROTEIN"/>
    <property type="match status" value="1"/>
</dbReference>
<organism evidence="2 3">
    <name type="scientific">Pedobacter frigoris</name>
    <dbReference type="NCBI Taxonomy" id="2571272"/>
    <lineage>
        <taxon>Bacteria</taxon>
        <taxon>Pseudomonadati</taxon>
        <taxon>Bacteroidota</taxon>
        <taxon>Sphingobacteriia</taxon>
        <taxon>Sphingobacteriales</taxon>
        <taxon>Sphingobacteriaceae</taxon>
        <taxon>Pedobacter</taxon>
    </lineage>
</organism>
<reference evidence="2 3" key="1">
    <citation type="submission" date="2019-04" db="EMBL/GenBank/DDBJ databases">
        <title>Pedobacter sp. RP-3-15 sp. nov., isolated from Arctic soil.</title>
        <authorList>
            <person name="Dahal R.H."/>
            <person name="Kim D.-U."/>
        </authorList>
    </citation>
    <scope>NUCLEOTIDE SEQUENCE [LARGE SCALE GENOMIC DNA]</scope>
    <source>
        <strain evidence="2 3">RP-3-15</strain>
    </source>
</reference>
<proteinExistence type="predicted"/>
<evidence type="ECO:0000313" key="2">
    <source>
        <dbReference type="EMBL" id="TKC04227.1"/>
    </source>
</evidence>
<accession>A0A4U1CHW8</accession>
<keyword evidence="3" id="KW-1185">Reference proteome</keyword>
<protein>
    <recommendedName>
        <fullName evidence="4">Lipoprotein</fullName>
    </recommendedName>
</protein>
<evidence type="ECO:0008006" key="4">
    <source>
        <dbReference type="Google" id="ProtNLM"/>
    </source>
</evidence>
<feature type="chain" id="PRO_5020307392" description="Lipoprotein" evidence="1">
    <location>
        <begin position="20"/>
        <end position="127"/>
    </location>
</feature>
<evidence type="ECO:0000256" key="1">
    <source>
        <dbReference type="SAM" id="SignalP"/>
    </source>
</evidence>
<keyword evidence="1" id="KW-0732">Signal</keyword>
<dbReference type="OrthoDB" id="798527at2"/>
<dbReference type="Proteomes" id="UP000307244">
    <property type="component" value="Unassembled WGS sequence"/>
</dbReference>